<feature type="active site" description="Charge relay system" evidence="15">
    <location>
        <position position="305"/>
    </location>
</feature>
<feature type="binding site" evidence="15">
    <location>
        <position position="580"/>
    </location>
    <ligand>
        <name>Ca(2+)</name>
        <dbReference type="ChEBI" id="CHEBI:29108"/>
    </ligand>
</feature>
<evidence type="ECO:0000256" key="16">
    <source>
        <dbReference type="SAM" id="SignalP"/>
    </source>
</evidence>
<evidence type="ECO:0000259" key="17">
    <source>
        <dbReference type="PROSITE" id="PS51695"/>
    </source>
</evidence>
<evidence type="ECO:0000256" key="7">
    <source>
        <dbReference type="ARBA" id="ARBA00022723"/>
    </source>
</evidence>
<dbReference type="SMART" id="SM00944">
    <property type="entry name" value="Pro-kuma_activ"/>
    <property type="match status" value="1"/>
</dbReference>
<dbReference type="PANTHER" id="PTHR14218">
    <property type="entry name" value="PROTEASE S8 TRIPEPTIDYL PEPTIDASE I CLN2"/>
    <property type="match status" value="1"/>
</dbReference>
<evidence type="ECO:0000256" key="9">
    <source>
        <dbReference type="ARBA" id="ARBA00022801"/>
    </source>
</evidence>
<evidence type="ECO:0000256" key="10">
    <source>
        <dbReference type="ARBA" id="ARBA00022825"/>
    </source>
</evidence>
<feature type="binding site" evidence="15">
    <location>
        <position position="560"/>
    </location>
    <ligand>
        <name>Ca(2+)</name>
        <dbReference type="ChEBI" id="CHEBI:29108"/>
    </ligand>
</feature>
<evidence type="ECO:0000256" key="15">
    <source>
        <dbReference type="PROSITE-ProRule" id="PRU01032"/>
    </source>
</evidence>
<dbReference type="InterPro" id="IPR015366">
    <property type="entry name" value="S53_propep"/>
</dbReference>
<dbReference type="InterPro" id="IPR023828">
    <property type="entry name" value="Peptidase_S8_Ser-AS"/>
</dbReference>
<keyword evidence="13" id="KW-0865">Zymogen</keyword>
<dbReference type="PANTHER" id="PTHR14218:SF15">
    <property type="entry name" value="TRIPEPTIDYL-PEPTIDASE 1"/>
    <property type="match status" value="1"/>
</dbReference>
<evidence type="ECO:0000256" key="14">
    <source>
        <dbReference type="ARBA" id="ARBA00023180"/>
    </source>
</evidence>
<evidence type="ECO:0000256" key="13">
    <source>
        <dbReference type="ARBA" id="ARBA00023145"/>
    </source>
</evidence>
<dbReference type="CDD" id="cd04056">
    <property type="entry name" value="Peptidases_S53"/>
    <property type="match status" value="1"/>
</dbReference>
<feature type="active site" description="Charge relay system" evidence="15">
    <location>
        <position position="309"/>
    </location>
</feature>
<dbReference type="InterPro" id="IPR050819">
    <property type="entry name" value="Tripeptidyl-peptidase_I"/>
</dbReference>
<dbReference type="SUPFAM" id="SSF54897">
    <property type="entry name" value="Protease propeptides/inhibitors"/>
    <property type="match status" value="1"/>
</dbReference>
<dbReference type="Gene3D" id="3.40.50.200">
    <property type="entry name" value="Peptidase S8/S53 domain"/>
    <property type="match status" value="1"/>
</dbReference>
<keyword evidence="12" id="KW-0843">Virulence</keyword>
<dbReference type="InterPro" id="IPR000209">
    <property type="entry name" value="Peptidase_S8/S53_dom"/>
</dbReference>
<dbReference type="GO" id="GO:0046872">
    <property type="term" value="F:metal ion binding"/>
    <property type="evidence" value="ECO:0007669"/>
    <property type="project" value="UniProtKB-UniRule"/>
</dbReference>
<keyword evidence="7 15" id="KW-0479">Metal-binding</keyword>
<dbReference type="FunFam" id="3.40.50.200:FF:000015">
    <property type="entry name" value="Tripeptidyl peptidase A"/>
    <property type="match status" value="1"/>
</dbReference>
<reference evidence="18" key="1">
    <citation type="submission" date="2022-01" db="EMBL/GenBank/DDBJ databases">
        <title>Comparative genomics reveals a dynamic genome evolution in the ectomycorrhizal milk-cap (Lactarius) mushrooms.</title>
        <authorList>
            <consortium name="DOE Joint Genome Institute"/>
            <person name="Lebreton A."/>
            <person name="Tang N."/>
            <person name="Kuo A."/>
            <person name="LaButti K."/>
            <person name="Drula E."/>
            <person name="Barry K."/>
            <person name="Clum A."/>
            <person name="Lipzen A."/>
            <person name="Mousain D."/>
            <person name="Ng V."/>
            <person name="Wang R."/>
            <person name="Wang X."/>
            <person name="Dai Y."/>
            <person name="Henrissat B."/>
            <person name="Grigoriev I.V."/>
            <person name="Guerin-Laguette A."/>
            <person name="Yu F."/>
            <person name="Martin F.M."/>
        </authorList>
    </citation>
    <scope>NUCLEOTIDE SEQUENCE</scope>
    <source>
        <strain evidence="18">QP</strain>
    </source>
</reference>
<evidence type="ECO:0000256" key="5">
    <source>
        <dbReference type="ARBA" id="ARBA00022525"/>
    </source>
</evidence>
<feature type="domain" description="Peptidase S53" evidence="17">
    <location>
        <begin position="231"/>
        <end position="598"/>
    </location>
</feature>
<dbReference type="EC" id="3.4.14.10" evidence="4"/>
<dbReference type="CDD" id="cd11377">
    <property type="entry name" value="Pro-peptidase_S53"/>
    <property type="match status" value="1"/>
</dbReference>
<comment type="subcellular location">
    <subcellularLocation>
        <location evidence="3">Secreted</location>
        <location evidence="3">Extracellular space</location>
    </subcellularLocation>
</comment>
<dbReference type="InterPro" id="IPR030400">
    <property type="entry name" value="Sedolisin_dom"/>
</dbReference>
<keyword evidence="6 15" id="KW-0645">Protease</keyword>
<gene>
    <name evidence="18" type="ORF">EDB92DRAFT_339790</name>
</gene>
<dbReference type="EMBL" id="JAKELL010000016">
    <property type="protein sequence ID" value="KAH8993921.1"/>
    <property type="molecule type" value="Genomic_DNA"/>
</dbReference>
<keyword evidence="19" id="KW-1185">Reference proteome</keyword>
<evidence type="ECO:0000256" key="3">
    <source>
        <dbReference type="ARBA" id="ARBA00004239"/>
    </source>
</evidence>
<feature type="binding site" evidence="15">
    <location>
        <position position="559"/>
    </location>
    <ligand>
        <name>Ca(2+)</name>
        <dbReference type="ChEBI" id="CHEBI:29108"/>
    </ligand>
</feature>
<evidence type="ECO:0000313" key="19">
    <source>
        <dbReference type="Proteomes" id="UP001201163"/>
    </source>
</evidence>
<protein>
    <recommendedName>
        <fullName evidence="4">tripeptidyl-peptidase II</fullName>
        <ecNumber evidence="4">3.4.14.10</ecNumber>
    </recommendedName>
</protein>
<keyword evidence="14" id="KW-0325">Glycoprotein</keyword>
<keyword evidence="10 15" id="KW-0720">Serine protease</keyword>
<evidence type="ECO:0000256" key="11">
    <source>
        <dbReference type="ARBA" id="ARBA00022837"/>
    </source>
</evidence>
<comment type="catalytic activity">
    <reaction evidence="1">
        <text>Release of an N-terminal tripeptide from a polypeptide.</text>
        <dbReference type="EC" id="3.4.14.10"/>
    </reaction>
</comment>
<dbReference type="Pfam" id="PF09286">
    <property type="entry name" value="Pro-kuma_activ"/>
    <property type="match status" value="1"/>
</dbReference>
<keyword evidence="8 16" id="KW-0732">Signal</keyword>
<sequence>MYWLPTLSILAAVPFTLASPLAPRWDDLQVKHAWNTVPKNWECQGHPPEGTTIDLRIALKPDRENALVDTLYEISDPAHPKYRMHLSKEEVAELVAPHPDTLELVNSWLEHHDVPSSSVSPTHGGNWLTLVGVPVSKANDLLGASYQLYRHAETNDTVLRTIGYSVPAALHKVVQTVAPTTYFGAPRAMRRTMHLQPNATTLQDGDRELREALANAKPGSAATVPASCASTITPTCLRALYNTAGYVPAATSSNKLGIAGYLDEFANHADLTTFMNRFRPDAASAAFTVVPVSGGGNDQTNPGVEANLDIQYAEAIAFPTPSTYWSTGGSPPFIPDSNTPTNTNEPYLDWLNFVLAGTSIPQTISTSYGDDEQTVPKDYATSVCNLFAQLGTRGSSVFFSSGDEGVGGGDCKTNDGTNKVQFLPEFPTSCPFVTSVGGTIRVNPEVAVSFSGGGFSNYFTRPSYQSTTVANYLASIGTKNQGLFNPNGRAYPDIAAQAQNFQVVVGGSTISVAGTSCSAPTVAGVFSLLNDFLISQGKAPLGFLNPLIYTSTSASAFNDIKSGSNPGCGTQGFSAVTGWDPVTGFGTPDFVKLQALVG</sequence>
<evidence type="ECO:0000256" key="8">
    <source>
        <dbReference type="ARBA" id="ARBA00022729"/>
    </source>
</evidence>
<dbReference type="GO" id="GO:0006508">
    <property type="term" value="P:proteolysis"/>
    <property type="evidence" value="ECO:0007669"/>
    <property type="project" value="UniProtKB-KW"/>
</dbReference>
<proteinExistence type="predicted"/>
<dbReference type="GO" id="GO:0008240">
    <property type="term" value="F:tripeptidyl-peptidase activity"/>
    <property type="evidence" value="ECO:0007669"/>
    <property type="project" value="UniProtKB-EC"/>
</dbReference>
<dbReference type="Proteomes" id="UP001201163">
    <property type="component" value="Unassembled WGS sequence"/>
</dbReference>
<evidence type="ECO:0000313" key="18">
    <source>
        <dbReference type="EMBL" id="KAH8993921.1"/>
    </source>
</evidence>
<keyword evidence="5" id="KW-0964">Secreted</keyword>
<evidence type="ECO:0000256" key="2">
    <source>
        <dbReference type="ARBA" id="ARBA00002451"/>
    </source>
</evidence>
<feature type="active site" description="Charge relay system" evidence="15">
    <location>
        <position position="516"/>
    </location>
</feature>
<dbReference type="PROSITE" id="PS00138">
    <property type="entry name" value="SUBTILASE_SER"/>
    <property type="match status" value="1"/>
</dbReference>
<evidence type="ECO:0000256" key="12">
    <source>
        <dbReference type="ARBA" id="ARBA00023026"/>
    </source>
</evidence>
<comment type="caution">
    <text evidence="18">The sequence shown here is derived from an EMBL/GenBank/DDBJ whole genome shotgun (WGS) entry which is preliminary data.</text>
</comment>
<accession>A0AAD4LLX9</accession>
<comment type="function">
    <text evidence="2">Secreted tripeptidyl-peptidase which degrades proteins at acidic pHs and is involved in virulence.</text>
</comment>
<feature type="binding site" evidence="15">
    <location>
        <position position="578"/>
    </location>
    <ligand>
        <name>Ca(2+)</name>
        <dbReference type="ChEBI" id="CHEBI:29108"/>
    </ligand>
</feature>
<evidence type="ECO:0000256" key="1">
    <source>
        <dbReference type="ARBA" id="ARBA00001910"/>
    </source>
</evidence>
<dbReference type="PROSITE" id="PS51695">
    <property type="entry name" value="SEDOLISIN"/>
    <property type="match status" value="1"/>
</dbReference>
<evidence type="ECO:0000256" key="6">
    <source>
        <dbReference type="ARBA" id="ARBA00022670"/>
    </source>
</evidence>
<dbReference type="GO" id="GO:0005576">
    <property type="term" value="C:extracellular region"/>
    <property type="evidence" value="ECO:0007669"/>
    <property type="project" value="UniProtKB-SubCell"/>
</dbReference>
<dbReference type="GO" id="GO:0004252">
    <property type="term" value="F:serine-type endopeptidase activity"/>
    <property type="evidence" value="ECO:0007669"/>
    <property type="project" value="UniProtKB-UniRule"/>
</dbReference>
<dbReference type="SUPFAM" id="SSF52743">
    <property type="entry name" value="Subtilisin-like"/>
    <property type="match status" value="1"/>
</dbReference>
<dbReference type="AlphaFoldDB" id="A0AAD4LLX9"/>
<keyword evidence="11 15" id="KW-0106">Calcium</keyword>
<feature type="signal peptide" evidence="16">
    <location>
        <begin position="1"/>
        <end position="18"/>
    </location>
</feature>
<comment type="cofactor">
    <cofactor evidence="15">
        <name>Ca(2+)</name>
        <dbReference type="ChEBI" id="CHEBI:29108"/>
    </cofactor>
    <text evidence="15">Binds 1 Ca(2+) ion per subunit.</text>
</comment>
<organism evidence="18 19">
    <name type="scientific">Lactarius akahatsu</name>
    <dbReference type="NCBI Taxonomy" id="416441"/>
    <lineage>
        <taxon>Eukaryota</taxon>
        <taxon>Fungi</taxon>
        <taxon>Dikarya</taxon>
        <taxon>Basidiomycota</taxon>
        <taxon>Agaricomycotina</taxon>
        <taxon>Agaricomycetes</taxon>
        <taxon>Russulales</taxon>
        <taxon>Russulaceae</taxon>
        <taxon>Lactarius</taxon>
    </lineage>
</organism>
<name>A0AAD4LLX9_9AGAM</name>
<evidence type="ECO:0000256" key="4">
    <source>
        <dbReference type="ARBA" id="ARBA00012462"/>
    </source>
</evidence>
<dbReference type="InterPro" id="IPR036852">
    <property type="entry name" value="Peptidase_S8/S53_dom_sf"/>
</dbReference>
<feature type="chain" id="PRO_5042076106" description="tripeptidyl-peptidase II" evidence="16">
    <location>
        <begin position="19"/>
        <end position="598"/>
    </location>
</feature>
<dbReference type="Pfam" id="PF00082">
    <property type="entry name" value="Peptidase_S8"/>
    <property type="match status" value="1"/>
</dbReference>
<keyword evidence="9 15" id="KW-0378">Hydrolase</keyword>